<protein>
    <submittedName>
        <fullName evidence="2">Glutaredoxin family protein</fullName>
    </submittedName>
</protein>
<dbReference type="CDD" id="cd02976">
    <property type="entry name" value="NrdH"/>
    <property type="match status" value="1"/>
</dbReference>
<evidence type="ECO:0000313" key="2">
    <source>
        <dbReference type="EMBL" id="TDA38448.1"/>
    </source>
</evidence>
<dbReference type="Proteomes" id="UP000315399">
    <property type="component" value="Unassembled WGS sequence"/>
</dbReference>
<gene>
    <name evidence="2" type="ORF">DSO08_04210</name>
</gene>
<dbReference type="Pfam" id="PF00462">
    <property type="entry name" value="Glutaredoxin"/>
    <property type="match status" value="1"/>
</dbReference>
<dbReference type="PROSITE" id="PS51354">
    <property type="entry name" value="GLUTAREDOXIN_2"/>
    <property type="match status" value="1"/>
</dbReference>
<dbReference type="EMBL" id="QNVH01000038">
    <property type="protein sequence ID" value="TDA38448.1"/>
    <property type="molecule type" value="Genomic_DNA"/>
</dbReference>
<dbReference type="InterPro" id="IPR036249">
    <property type="entry name" value="Thioredoxin-like_sf"/>
</dbReference>
<comment type="caution">
    <text evidence="2">The sequence shown here is derived from an EMBL/GenBank/DDBJ whole genome shotgun (WGS) entry which is preliminary data.</text>
</comment>
<accession>A0A523BBY5</accession>
<reference evidence="2 3" key="1">
    <citation type="journal article" date="2019" name="Nat. Microbiol.">
        <title>Expanding anaerobic alkane metabolism in the domain of Archaea.</title>
        <authorList>
            <person name="Wang Y."/>
            <person name="Wegener G."/>
            <person name="Hou J."/>
            <person name="Wang F."/>
            <person name="Xiao X."/>
        </authorList>
    </citation>
    <scope>NUCLEOTIDE SEQUENCE [LARGE SCALE GENOMIC DNA]</scope>
    <source>
        <strain evidence="2">WYZ-LMO10</strain>
    </source>
</reference>
<dbReference type="SUPFAM" id="SSF52833">
    <property type="entry name" value="Thioredoxin-like"/>
    <property type="match status" value="1"/>
</dbReference>
<organism evidence="2 3">
    <name type="scientific">Thermoproteota archaeon</name>
    <dbReference type="NCBI Taxonomy" id="2056631"/>
    <lineage>
        <taxon>Archaea</taxon>
        <taxon>Thermoproteota</taxon>
    </lineage>
</organism>
<evidence type="ECO:0000313" key="3">
    <source>
        <dbReference type="Proteomes" id="UP000315399"/>
    </source>
</evidence>
<dbReference type="AlphaFoldDB" id="A0A523BBY5"/>
<name>A0A523BBY5_9CREN</name>
<sequence length="93" mass="10622">MKIQRVSGNNKKHKVFVYTLSTCAWCKKTKQFLKDKDVEYEYVDVDLLSKEDLEKVKAEIASRGAQLLFPLIVIDDKVIITGFREDQISGALA</sequence>
<feature type="domain" description="Glutaredoxin" evidence="1">
    <location>
        <begin position="15"/>
        <end position="79"/>
    </location>
</feature>
<dbReference type="InterPro" id="IPR002109">
    <property type="entry name" value="Glutaredoxin"/>
</dbReference>
<proteinExistence type="predicted"/>
<dbReference type="Gene3D" id="3.40.30.10">
    <property type="entry name" value="Glutaredoxin"/>
    <property type="match status" value="1"/>
</dbReference>
<evidence type="ECO:0000259" key="1">
    <source>
        <dbReference type="Pfam" id="PF00462"/>
    </source>
</evidence>